<evidence type="ECO:0000313" key="1">
    <source>
        <dbReference type="EMBL" id="WCE46135.1"/>
    </source>
</evidence>
<evidence type="ECO:0000313" key="2">
    <source>
        <dbReference type="Proteomes" id="UP001211044"/>
    </source>
</evidence>
<gene>
    <name evidence="1" type="ORF">PIG85_00380</name>
</gene>
<dbReference type="KEGG" id="wne:PIG85_00380"/>
<protein>
    <submittedName>
        <fullName evidence="1">Uncharacterized protein</fullName>
    </submittedName>
</protein>
<dbReference type="EMBL" id="CP116394">
    <property type="protein sequence ID" value="WCE46135.1"/>
    <property type="molecule type" value="Genomic_DNA"/>
</dbReference>
<dbReference type="Proteomes" id="UP001211044">
    <property type="component" value="Chromosome"/>
</dbReference>
<proteinExistence type="predicted"/>
<reference evidence="1" key="1">
    <citation type="submission" date="2023-01" db="EMBL/GenBank/DDBJ databases">
        <title>Comparative Genomic Analysis of the Clinically-Derived Winkia Strain NY0527 Provides Evidence into the Taxonomic Reassignment of Winkia neuii and Characterizes Their Virulence Traits.</title>
        <authorList>
            <person name="Cai X."/>
            <person name="Peng Y."/>
            <person name="Li M."/>
            <person name="Qiu Y."/>
            <person name="Wang Y."/>
            <person name="Xu L."/>
            <person name="Hou Q."/>
        </authorList>
    </citation>
    <scope>NUCLEOTIDE SEQUENCE</scope>
    <source>
        <strain evidence="1">NY0527</strain>
    </source>
</reference>
<sequence>MADLKVNQNDLEELKSNFDNIRNTLSLQSDGSISPSIENVGHRKVVTALRGFNRQVQSTRNKYQKKVERFSGFIDQVIESTDHADSDMAQTIQEATPTISTSAGGYSSF</sequence>
<name>A0AB38XPD6_9ACTO</name>
<accession>A0AB38XPD6</accession>
<dbReference type="RefSeq" id="WP_004807052.1">
    <property type="nucleotide sequence ID" value="NZ_CP116394.1"/>
</dbReference>
<organism evidence="1 2">
    <name type="scientific">Winkia neuii subsp. anitrata</name>
    <dbReference type="NCBI Taxonomy" id="29318"/>
    <lineage>
        <taxon>Bacteria</taxon>
        <taxon>Bacillati</taxon>
        <taxon>Actinomycetota</taxon>
        <taxon>Actinomycetes</taxon>
        <taxon>Actinomycetales</taxon>
        <taxon>Actinomycetaceae</taxon>
        <taxon>Winkia</taxon>
    </lineage>
</organism>
<dbReference type="AlphaFoldDB" id="A0AB38XPD6"/>